<feature type="compositionally biased region" description="Low complexity" evidence="1">
    <location>
        <begin position="352"/>
        <end position="366"/>
    </location>
</feature>
<feature type="compositionally biased region" description="Low complexity" evidence="1">
    <location>
        <begin position="390"/>
        <end position="403"/>
    </location>
</feature>
<feature type="compositionally biased region" description="Basic residues" evidence="1">
    <location>
        <begin position="117"/>
        <end position="136"/>
    </location>
</feature>
<feature type="non-terminal residue" evidence="2">
    <location>
        <position position="1"/>
    </location>
</feature>
<feature type="region of interest" description="Disordered" evidence="1">
    <location>
        <begin position="35"/>
        <end position="311"/>
    </location>
</feature>
<reference evidence="2" key="1">
    <citation type="submission" date="2020-02" db="EMBL/GenBank/DDBJ databases">
        <authorList>
            <person name="Meier V. D."/>
        </authorList>
    </citation>
    <scope>NUCLEOTIDE SEQUENCE</scope>
    <source>
        <strain evidence="2">AVDCRST_MAG69</strain>
    </source>
</reference>
<accession>A0A6J4RXK5</accession>
<protein>
    <submittedName>
        <fullName evidence="2">Uncharacterized protein</fullName>
    </submittedName>
</protein>
<dbReference type="EMBL" id="CADCVP010000115">
    <property type="protein sequence ID" value="CAA9484701.1"/>
    <property type="molecule type" value="Genomic_DNA"/>
</dbReference>
<feature type="region of interest" description="Disordered" evidence="1">
    <location>
        <begin position="433"/>
        <end position="461"/>
    </location>
</feature>
<feature type="compositionally biased region" description="Basic residues" evidence="1">
    <location>
        <begin position="340"/>
        <end position="351"/>
    </location>
</feature>
<feature type="compositionally biased region" description="Basic and acidic residues" evidence="1">
    <location>
        <begin position="278"/>
        <end position="289"/>
    </location>
</feature>
<proteinExistence type="predicted"/>
<feature type="region of interest" description="Disordered" evidence="1">
    <location>
        <begin position="332"/>
        <end position="412"/>
    </location>
</feature>
<feature type="compositionally biased region" description="Basic residues" evidence="1">
    <location>
        <begin position="51"/>
        <end position="98"/>
    </location>
</feature>
<feature type="compositionally biased region" description="Basic residues" evidence="1">
    <location>
        <begin position="290"/>
        <end position="301"/>
    </location>
</feature>
<evidence type="ECO:0000313" key="2">
    <source>
        <dbReference type="EMBL" id="CAA9484701.1"/>
    </source>
</evidence>
<feature type="non-terminal residue" evidence="2">
    <location>
        <position position="519"/>
    </location>
</feature>
<feature type="compositionally biased region" description="Basic residues" evidence="1">
    <location>
        <begin position="367"/>
        <end position="389"/>
    </location>
</feature>
<sequence>ARGRPRHGRARRRDHRRLVAVRALDGGDAGAERLRRAPAHVDDRLPDLRARRAGRRGGHLRRAGAGRGGHRRRQRAGADRRHRARGGRGRRRAARHANRPPGAPPGAGILAAGPSRATRRRALRGAARSRVHHLHPLLRGLGAGRSQRRARRPGAGTADRPRLRYRPLAAGHRAGAGRRPARGRGRPRRDGRAPGDLPQPAAHRRRRDARLRRRPVGGTRPGGARGRRASFAVPAPGHHHRGPRHRPERGIRRPRLAGAGSCRTPAAPRRRRRPARPRPGDRRGHDRLARWRRHHLRRSRRPGLALGRSGSRRRCLRVLRRLAGVAGAALRQWRAPARPSARRAGHARAHARVGAARGPPRSPGARRGSRRLPRGRQQRQPHRPARPNRRQLPGAAPLAEGPAHQPGASRRHAVARRFELGRAGGAVGLDRRHRRLALRDRSDRAARRHPRAGPAAPCPLPLHPRPLSLRAPATPVAAAAQRFRRDAVDHGAGRERRVRDAADRARHPHRGRSPAHPAL</sequence>
<name>A0A6J4RXK5_9ACTN</name>
<feature type="compositionally biased region" description="Basic and acidic residues" evidence="1">
    <location>
        <begin position="35"/>
        <end position="50"/>
    </location>
</feature>
<feature type="compositionally biased region" description="Basic and acidic residues" evidence="1">
    <location>
        <begin position="483"/>
        <end position="505"/>
    </location>
</feature>
<feature type="compositionally biased region" description="Basic residues" evidence="1">
    <location>
        <begin position="202"/>
        <end position="215"/>
    </location>
</feature>
<evidence type="ECO:0000256" key="1">
    <source>
        <dbReference type="SAM" id="MobiDB-lite"/>
    </source>
</evidence>
<gene>
    <name evidence="2" type="ORF">AVDCRST_MAG69-990</name>
</gene>
<organism evidence="2">
    <name type="scientific">uncultured Solirubrobacteraceae bacterium</name>
    <dbReference type="NCBI Taxonomy" id="1162706"/>
    <lineage>
        <taxon>Bacteria</taxon>
        <taxon>Bacillati</taxon>
        <taxon>Actinomycetota</taxon>
        <taxon>Thermoleophilia</taxon>
        <taxon>Solirubrobacterales</taxon>
        <taxon>Solirubrobacteraceae</taxon>
        <taxon>environmental samples</taxon>
    </lineage>
</organism>
<feature type="region of interest" description="Disordered" evidence="1">
    <location>
        <begin position="473"/>
        <end position="519"/>
    </location>
</feature>
<feature type="compositionally biased region" description="Basic residues" evidence="1">
    <location>
        <begin position="175"/>
        <end position="187"/>
    </location>
</feature>
<dbReference type="AlphaFoldDB" id="A0A6J4RXK5"/>
<feature type="compositionally biased region" description="Basic residues" evidence="1">
    <location>
        <begin position="237"/>
        <end position="255"/>
    </location>
</feature>
<feature type="compositionally biased region" description="Low complexity" evidence="1">
    <location>
        <begin position="106"/>
        <end position="116"/>
    </location>
</feature>